<dbReference type="InterPro" id="IPR007168">
    <property type="entry name" value="Phageshock_PspC_N"/>
</dbReference>
<dbReference type="PANTHER" id="PTHR33885:SF3">
    <property type="entry name" value="PHAGE SHOCK PROTEIN C"/>
    <property type="match status" value="1"/>
</dbReference>
<keyword evidence="5 6" id="KW-0472">Membrane</keyword>
<feature type="transmembrane region" description="Helical" evidence="6">
    <location>
        <begin position="36"/>
        <end position="62"/>
    </location>
</feature>
<evidence type="ECO:0000256" key="3">
    <source>
        <dbReference type="ARBA" id="ARBA00022692"/>
    </source>
</evidence>
<dbReference type="InterPro" id="IPR052027">
    <property type="entry name" value="PspC"/>
</dbReference>
<dbReference type="Proteomes" id="UP001139721">
    <property type="component" value="Unassembled WGS sequence"/>
</dbReference>
<dbReference type="PANTHER" id="PTHR33885">
    <property type="entry name" value="PHAGE SHOCK PROTEIN C"/>
    <property type="match status" value="1"/>
</dbReference>
<evidence type="ECO:0000313" key="9">
    <source>
        <dbReference type="Proteomes" id="UP001139721"/>
    </source>
</evidence>
<evidence type="ECO:0000256" key="1">
    <source>
        <dbReference type="ARBA" id="ARBA00004162"/>
    </source>
</evidence>
<keyword evidence="9" id="KW-1185">Reference proteome</keyword>
<keyword evidence="3 6" id="KW-0812">Transmembrane</keyword>
<protein>
    <submittedName>
        <fullName evidence="8">PspC domain-containing protein</fullName>
    </submittedName>
</protein>
<organism evidence="8 9">
    <name type="scientific">Legionella maioricensis</name>
    <dbReference type="NCBI Taxonomy" id="2896528"/>
    <lineage>
        <taxon>Bacteria</taxon>
        <taxon>Pseudomonadati</taxon>
        <taxon>Pseudomonadota</taxon>
        <taxon>Gammaproteobacteria</taxon>
        <taxon>Legionellales</taxon>
        <taxon>Legionellaceae</taxon>
        <taxon>Legionella</taxon>
    </lineage>
</organism>
<dbReference type="GO" id="GO:0005886">
    <property type="term" value="C:plasma membrane"/>
    <property type="evidence" value="ECO:0007669"/>
    <property type="project" value="UniProtKB-SubCell"/>
</dbReference>
<evidence type="ECO:0000256" key="4">
    <source>
        <dbReference type="ARBA" id="ARBA00022989"/>
    </source>
</evidence>
<gene>
    <name evidence="8" type="ORF">LOX96_10710</name>
</gene>
<evidence type="ECO:0000256" key="6">
    <source>
        <dbReference type="SAM" id="Phobius"/>
    </source>
</evidence>
<dbReference type="AlphaFoldDB" id="A0A9X2D0W5"/>
<keyword evidence="2" id="KW-1003">Cell membrane</keyword>
<evidence type="ECO:0000256" key="5">
    <source>
        <dbReference type="ARBA" id="ARBA00023136"/>
    </source>
</evidence>
<evidence type="ECO:0000259" key="7">
    <source>
        <dbReference type="Pfam" id="PF04024"/>
    </source>
</evidence>
<dbReference type="Pfam" id="PF04024">
    <property type="entry name" value="PspC"/>
    <property type="match status" value="1"/>
</dbReference>
<proteinExistence type="predicted"/>
<dbReference type="EMBL" id="JAJKBJ010000012">
    <property type="protein sequence ID" value="MCL9684565.1"/>
    <property type="molecule type" value="Genomic_DNA"/>
</dbReference>
<feature type="domain" description="Phage shock protein PspC N-terminal" evidence="7">
    <location>
        <begin position="9"/>
        <end position="66"/>
    </location>
</feature>
<keyword evidence="4 6" id="KW-1133">Transmembrane helix</keyword>
<evidence type="ECO:0000313" key="8">
    <source>
        <dbReference type="EMBL" id="MCL9684565.1"/>
    </source>
</evidence>
<comment type="caution">
    <text evidence="8">The sequence shown here is derived from an EMBL/GenBank/DDBJ whole genome shotgun (WGS) entry which is preliminary data.</text>
</comment>
<comment type="subcellular location">
    <subcellularLocation>
        <location evidence="1">Cell membrane</location>
        <topology evidence="1">Single-pass membrane protein</topology>
    </subcellularLocation>
</comment>
<reference evidence="8" key="1">
    <citation type="submission" date="2021-11" db="EMBL/GenBank/DDBJ databases">
        <title>Legionella maioricencis sp. nov., a new species isolated from hot water samples in Mallorca.</title>
        <authorList>
            <person name="Crespi S."/>
            <person name="Drasar V."/>
            <person name="Salva-Serra F."/>
            <person name="Jaen-Luchoro D."/>
            <person name="Pineiro-Iglesias B."/>
            <person name="Aliaga F."/>
            <person name="Fernandez-Juarez V."/>
            <person name="Coll G."/>
            <person name="Moore E.R.B."/>
            <person name="Bennasar-Figueras A."/>
        </authorList>
    </citation>
    <scope>NUCLEOTIDE SEQUENCE</scope>
    <source>
        <strain evidence="8">HCPI-6</strain>
    </source>
</reference>
<sequence length="79" mass="9358">MYKTNTTYKRLFRSRYNRRIAGVCGGLGEYFNIDPVWIRIFFVALFLAGGAAFIAYVILWLMMPLEPWDRIKVIYRNCP</sequence>
<evidence type="ECO:0000256" key="2">
    <source>
        <dbReference type="ARBA" id="ARBA00022475"/>
    </source>
</evidence>
<accession>A0A9X2D0W5</accession>
<dbReference type="RefSeq" id="WP_250421470.1">
    <property type="nucleotide sequence ID" value="NZ_JAJKBJ010000012.1"/>
</dbReference>
<name>A0A9X2D0W5_9GAMM</name>